<dbReference type="InterPro" id="IPR039420">
    <property type="entry name" value="WalR-like"/>
</dbReference>
<sequence>MKIQSAIILSWVIVVKENILIIDDDNDIRNMLVNYFQKESYTVYNASDGEKGLEILKSKPVSLIILDIMMPKMDGYTMLSRLREFSSLPVILLTAKDQQMDKIKGFIAGCDDYIIKPFDFTELSLRVLAILRRAKAGNTLQNHMLKIRDIEINTLEHTVRKDNIEIVLTPKEYEILYTLASNRGRVYSTRTLYEIIWKDTFLENDNTVTMHVKNLRRKLGDSVKQGKYIKTIWGVGYKIEKDI</sequence>
<dbReference type="CDD" id="cd00383">
    <property type="entry name" value="trans_reg_C"/>
    <property type="match status" value="1"/>
</dbReference>
<protein>
    <recommendedName>
        <fullName evidence="1">Stage 0 sporulation protein A homolog</fullName>
    </recommendedName>
</protein>
<comment type="function">
    <text evidence="7">May play the central regulatory role in sporulation. It may be an element of the effector pathway responsible for the activation of sporulation genes in response to nutritional stress. Spo0A may act in concert with spo0H (a sigma factor) to control the expression of some genes that are critical to the sporulation process.</text>
</comment>
<dbReference type="InterPro" id="IPR036388">
    <property type="entry name" value="WH-like_DNA-bd_sf"/>
</dbReference>
<dbReference type="Gene3D" id="1.10.10.10">
    <property type="entry name" value="Winged helix-like DNA-binding domain superfamily/Winged helix DNA-binding domain"/>
    <property type="match status" value="1"/>
</dbReference>
<comment type="caution">
    <text evidence="12">The sequence shown here is derived from an EMBL/GenBank/DDBJ whole genome shotgun (WGS) entry which is preliminary data.</text>
</comment>
<dbReference type="SUPFAM" id="SSF52172">
    <property type="entry name" value="CheY-like"/>
    <property type="match status" value="1"/>
</dbReference>
<dbReference type="GO" id="GO:0005829">
    <property type="term" value="C:cytosol"/>
    <property type="evidence" value="ECO:0007669"/>
    <property type="project" value="TreeGrafter"/>
</dbReference>
<dbReference type="InterPro" id="IPR001789">
    <property type="entry name" value="Sig_transdc_resp-reg_receiver"/>
</dbReference>
<dbReference type="EMBL" id="PVXP01000006">
    <property type="protein sequence ID" value="PRR86252.1"/>
    <property type="molecule type" value="Genomic_DNA"/>
</dbReference>
<dbReference type="InterPro" id="IPR001867">
    <property type="entry name" value="OmpR/PhoB-type_DNA-bd"/>
</dbReference>
<keyword evidence="3" id="KW-0902">Two-component regulatory system</keyword>
<dbReference type="PANTHER" id="PTHR48111">
    <property type="entry name" value="REGULATOR OF RPOS"/>
    <property type="match status" value="1"/>
</dbReference>
<evidence type="ECO:0000256" key="7">
    <source>
        <dbReference type="ARBA" id="ARBA00024867"/>
    </source>
</evidence>
<dbReference type="GO" id="GO:0000976">
    <property type="term" value="F:transcription cis-regulatory region binding"/>
    <property type="evidence" value="ECO:0007669"/>
    <property type="project" value="TreeGrafter"/>
</dbReference>
<dbReference type="Gene3D" id="6.10.250.690">
    <property type="match status" value="1"/>
</dbReference>
<dbReference type="Pfam" id="PF00486">
    <property type="entry name" value="Trans_reg_C"/>
    <property type="match status" value="1"/>
</dbReference>
<dbReference type="AlphaFoldDB" id="A0A2T0BQZ1"/>
<dbReference type="PROSITE" id="PS50110">
    <property type="entry name" value="RESPONSE_REGULATORY"/>
    <property type="match status" value="1"/>
</dbReference>
<feature type="domain" description="Response regulatory" evidence="10">
    <location>
        <begin position="18"/>
        <end position="131"/>
    </location>
</feature>
<dbReference type="Proteomes" id="UP000237798">
    <property type="component" value="Unassembled WGS sequence"/>
</dbReference>
<keyword evidence="6" id="KW-0804">Transcription</keyword>
<dbReference type="SMART" id="SM00862">
    <property type="entry name" value="Trans_reg_C"/>
    <property type="match status" value="1"/>
</dbReference>
<dbReference type="GO" id="GO:0006355">
    <property type="term" value="P:regulation of DNA-templated transcription"/>
    <property type="evidence" value="ECO:0007669"/>
    <property type="project" value="InterPro"/>
</dbReference>
<keyword evidence="2 8" id="KW-0597">Phosphoprotein</keyword>
<dbReference type="FunFam" id="3.40.50.2300:FF:000001">
    <property type="entry name" value="DNA-binding response regulator PhoB"/>
    <property type="match status" value="1"/>
</dbReference>
<dbReference type="PANTHER" id="PTHR48111:SF10">
    <property type="entry name" value="STAGE 0 SPORULATION PROTEIN A HOMOLOG"/>
    <property type="match status" value="1"/>
</dbReference>
<dbReference type="Pfam" id="PF00072">
    <property type="entry name" value="Response_reg"/>
    <property type="match status" value="1"/>
</dbReference>
<evidence type="ECO:0000256" key="3">
    <source>
        <dbReference type="ARBA" id="ARBA00023012"/>
    </source>
</evidence>
<dbReference type="GO" id="GO:0032993">
    <property type="term" value="C:protein-DNA complex"/>
    <property type="evidence" value="ECO:0007669"/>
    <property type="project" value="TreeGrafter"/>
</dbReference>
<evidence type="ECO:0000256" key="5">
    <source>
        <dbReference type="ARBA" id="ARBA00023125"/>
    </source>
</evidence>
<keyword evidence="5 9" id="KW-0238">DNA-binding</keyword>
<evidence type="ECO:0000256" key="9">
    <source>
        <dbReference type="PROSITE-ProRule" id="PRU01091"/>
    </source>
</evidence>
<gene>
    <name evidence="12" type="primary">srrA_1</name>
    <name evidence="12" type="ORF">CLLU_07290</name>
</gene>
<keyword evidence="4" id="KW-0805">Transcription regulation</keyword>
<evidence type="ECO:0000313" key="13">
    <source>
        <dbReference type="Proteomes" id="UP000237798"/>
    </source>
</evidence>
<dbReference type="InterPro" id="IPR011006">
    <property type="entry name" value="CheY-like_superfamily"/>
</dbReference>
<dbReference type="GO" id="GO:0000156">
    <property type="term" value="F:phosphorelay response regulator activity"/>
    <property type="evidence" value="ECO:0007669"/>
    <property type="project" value="TreeGrafter"/>
</dbReference>
<dbReference type="FunFam" id="1.10.10.10:FF:000018">
    <property type="entry name" value="DNA-binding response regulator ResD"/>
    <property type="match status" value="1"/>
</dbReference>
<dbReference type="CDD" id="cd17574">
    <property type="entry name" value="REC_OmpR"/>
    <property type="match status" value="1"/>
</dbReference>
<evidence type="ECO:0000256" key="8">
    <source>
        <dbReference type="PROSITE-ProRule" id="PRU00169"/>
    </source>
</evidence>
<evidence type="ECO:0000256" key="1">
    <source>
        <dbReference type="ARBA" id="ARBA00018672"/>
    </source>
</evidence>
<evidence type="ECO:0000256" key="2">
    <source>
        <dbReference type="ARBA" id="ARBA00022553"/>
    </source>
</evidence>
<proteinExistence type="predicted"/>
<feature type="DNA-binding region" description="OmpR/PhoB-type" evidence="9">
    <location>
        <begin position="142"/>
        <end position="241"/>
    </location>
</feature>
<evidence type="ECO:0000256" key="6">
    <source>
        <dbReference type="ARBA" id="ARBA00023163"/>
    </source>
</evidence>
<reference evidence="12 13" key="1">
    <citation type="submission" date="2018-03" db="EMBL/GenBank/DDBJ databases">
        <title>Genome sequence of Clostridium luticellarii DSM 29923.</title>
        <authorList>
            <person name="Poehlein A."/>
            <person name="Daniel R."/>
        </authorList>
    </citation>
    <scope>NUCLEOTIDE SEQUENCE [LARGE SCALE GENOMIC DNA]</scope>
    <source>
        <strain evidence="12 13">DSM 29923</strain>
    </source>
</reference>
<evidence type="ECO:0000256" key="4">
    <source>
        <dbReference type="ARBA" id="ARBA00023015"/>
    </source>
</evidence>
<organism evidence="12 13">
    <name type="scientific">Clostridium luticellarii</name>
    <dbReference type="NCBI Taxonomy" id="1691940"/>
    <lineage>
        <taxon>Bacteria</taxon>
        <taxon>Bacillati</taxon>
        <taxon>Bacillota</taxon>
        <taxon>Clostridia</taxon>
        <taxon>Eubacteriales</taxon>
        <taxon>Clostridiaceae</taxon>
        <taxon>Clostridium</taxon>
    </lineage>
</organism>
<dbReference type="SMART" id="SM00448">
    <property type="entry name" value="REC"/>
    <property type="match status" value="1"/>
</dbReference>
<accession>A0A2T0BQZ1</accession>
<feature type="domain" description="OmpR/PhoB-type" evidence="11">
    <location>
        <begin position="142"/>
        <end position="241"/>
    </location>
</feature>
<evidence type="ECO:0000259" key="10">
    <source>
        <dbReference type="PROSITE" id="PS50110"/>
    </source>
</evidence>
<evidence type="ECO:0000313" key="12">
    <source>
        <dbReference type="EMBL" id="PRR86252.1"/>
    </source>
</evidence>
<evidence type="ECO:0000259" key="11">
    <source>
        <dbReference type="PROSITE" id="PS51755"/>
    </source>
</evidence>
<dbReference type="PROSITE" id="PS51755">
    <property type="entry name" value="OMPR_PHOB"/>
    <property type="match status" value="1"/>
</dbReference>
<dbReference type="Gene3D" id="3.40.50.2300">
    <property type="match status" value="1"/>
</dbReference>
<keyword evidence="13" id="KW-1185">Reference proteome</keyword>
<feature type="modified residue" description="4-aspartylphosphate" evidence="8">
    <location>
        <position position="67"/>
    </location>
</feature>
<name>A0A2T0BQZ1_9CLOT</name>